<feature type="transmembrane region" description="Helical" evidence="1">
    <location>
        <begin position="84"/>
        <end position="104"/>
    </location>
</feature>
<dbReference type="RefSeq" id="WP_251224835.1">
    <property type="nucleotide sequence ID" value="NZ_JAMBOL010000030.1"/>
</dbReference>
<feature type="transmembrane region" description="Helical" evidence="1">
    <location>
        <begin position="55"/>
        <end position="72"/>
    </location>
</feature>
<protein>
    <submittedName>
        <fullName evidence="2">Uncharacterized protein</fullName>
    </submittedName>
</protein>
<dbReference type="Proteomes" id="UP001139179">
    <property type="component" value="Unassembled WGS sequence"/>
</dbReference>
<comment type="caution">
    <text evidence="2">The sequence shown here is derived from an EMBL/GenBank/DDBJ whole genome shotgun (WGS) entry which is preliminary data.</text>
</comment>
<reference evidence="2" key="1">
    <citation type="submission" date="2022-05" db="EMBL/GenBank/DDBJ databases">
        <title>Comparative Genomics of Spacecraft Associated Microbes.</title>
        <authorList>
            <person name="Tran M.T."/>
            <person name="Wright A."/>
            <person name="Seuylemezian A."/>
            <person name="Eisen J."/>
            <person name="Coil D."/>
        </authorList>
    </citation>
    <scope>NUCLEOTIDE SEQUENCE</scope>
    <source>
        <strain evidence="2">214.1.1</strain>
    </source>
</reference>
<gene>
    <name evidence="2" type="ORF">M3202_19115</name>
</gene>
<accession>A0A9X2DVM6</accession>
<dbReference type="AlphaFoldDB" id="A0A9X2DVM6"/>
<evidence type="ECO:0000313" key="3">
    <source>
        <dbReference type="Proteomes" id="UP001139179"/>
    </source>
</evidence>
<evidence type="ECO:0000256" key="1">
    <source>
        <dbReference type="SAM" id="Phobius"/>
    </source>
</evidence>
<feature type="transmembrane region" description="Helical" evidence="1">
    <location>
        <begin position="194"/>
        <end position="216"/>
    </location>
</feature>
<feature type="transmembrane region" description="Helical" evidence="1">
    <location>
        <begin position="32"/>
        <end position="49"/>
    </location>
</feature>
<feature type="transmembrane region" description="Helical" evidence="1">
    <location>
        <begin position="6"/>
        <end position="25"/>
    </location>
</feature>
<proteinExistence type="predicted"/>
<keyword evidence="3" id="KW-1185">Reference proteome</keyword>
<organism evidence="2 3">
    <name type="scientific">Halalkalibacter oceani</name>
    <dbReference type="NCBI Taxonomy" id="1653776"/>
    <lineage>
        <taxon>Bacteria</taxon>
        <taxon>Bacillati</taxon>
        <taxon>Bacillota</taxon>
        <taxon>Bacilli</taxon>
        <taxon>Bacillales</taxon>
        <taxon>Bacillaceae</taxon>
        <taxon>Halalkalibacter</taxon>
    </lineage>
</organism>
<sequence length="421" mass="49466">MHPLLTFCISILEWFALLTFPFVFIGYRYRQYVKKIIVLSVIMSIISLLLHYTNLHLTIVIALQMILIFLIAKPLFKMSSLETLLLTGMGYGFYTFVHIVVIELDLLLLSNSIVYSEVLISNKIYALQLTSFFIVIALSLLIYFFKYHLTELFVHLKLNELNKKGKIIIYLNSFLTYFFICLASFVMVTNELRFRYAFILLSIVVLFMIFAVYLILHNQFQKKRLIEAKKFYFDQEEQVSVYIENIQKDLRSSYKVMQKLFENNSYELSKEYFNQHILPKSKKHQNLEIETAIRKKDELLYVFLINKRKLANLLGVSISTTIDLTDHVPITLPHIQFLSNIIDDLLFALYETTHYQDKQIHFKLTSTKNHVIYEIASNLDFDKSNSHSKIYDAIIGFKKNKAVIESTFNPLMLSISCEKLM</sequence>
<feature type="transmembrane region" description="Helical" evidence="1">
    <location>
        <begin position="167"/>
        <end position="188"/>
    </location>
</feature>
<keyword evidence="1" id="KW-0472">Membrane</keyword>
<name>A0A9X2DVM6_9BACI</name>
<dbReference type="EMBL" id="JAMBOL010000030">
    <property type="protein sequence ID" value="MCM3716158.1"/>
    <property type="molecule type" value="Genomic_DNA"/>
</dbReference>
<keyword evidence="1" id="KW-1133">Transmembrane helix</keyword>
<evidence type="ECO:0000313" key="2">
    <source>
        <dbReference type="EMBL" id="MCM3716158.1"/>
    </source>
</evidence>
<feature type="transmembrane region" description="Helical" evidence="1">
    <location>
        <begin position="124"/>
        <end position="146"/>
    </location>
</feature>
<keyword evidence="1" id="KW-0812">Transmembrane</keyword>